<keyword evidence="2" id="KW-1185">Reference proteome</keyword>
<dbReference type="GO" id="GO:0005829">
    <property type="term" value="C:cytosol"/>
    <property type="evidence" value="ECO:0007669"/>
    <property type="project" value="TreeGrafter"/>
</dbReference>
<dbReference type="RefSeq" id="WP_134358004.1">
    <property type="nucleotide sequence ID" value="NZ_CP038033.1"/>
</dbReference>
<dbReference type="InterPro" id="IPR024079">
    <property type="entry name" value="MetalloPept_cat_dom_sf"/>
</dbReference>
<reference evidence="1 2" key="1">
    <citation type="submission" date="2019-03" db="EMBL/GenBank/DDBJ databases">
        <title>The genome sequence of Nitrosococcus wardiae strain D1FHST reveals the archetypal metabolic capacity of ammonia-oxidizing Gammaproteobacteria.</title>
        <authorList>
            <person name="Wang L."/>
            <person name="Lim C.K."/>
            <person name="Hanson T.E."/>
            <person name="Dang H."/>
            <person name="Klotz M.G."/>
        </authorList>
    </citation>
    <scope>NUCLEOTIDE SEQUENCE [LARGE SCALE GENOMIC DNA]</scope>
    <source>
        <strain evidence="1 2">D1FHS</strain>
    </source>
</reference>
<dbReference type="GO" id="GO:0008237">
    <property type="term" value="F:metallopeptidase activity"/>
    <property type="evidence" value="ECO:0007669"/>
    <property type="project" value="InterPro"/>
</dbReference>
<dbReference type="OrthoDB" id="9786424at2"/>
<dbReference type="Gene3D" id="3.40.390.10">
    <property type="entry name" value="Collagenase (Catalytic Domain)"/>
    <property type="match status" value="1"/>
</dbReference>
<proteinExistence type="predicted"/>
<dbReference type="CDD" id="cd20169">
    <property type="entry name" value="Peptidase_M90_mtfA"/>
    <property type="match status" value="1"/>
</dbReference>
<dbReference type="EMBL" id="CP038033">
    <property type="protein sequence ID" value="QBQ54813.1"/>
    <property type="molecule type" value="Genomic_DNA"/>
</dbReference>
<dbReference type="Proteomes" id="UP000294325">
    <property type="component" value="Chromosome"/>
</dbReference>
<dbReference type="GO" id="GO:0004177">
    <property type="term" value="F:aminopeptidase activity"/>
    <property type="evidence" value="ECO:0007669"/>
    <property type="project" value="TreeGrafter"/>
</dbReference>
<dbReference type="PANTHER" id="PTHR30164:SF2">
    <property type="entry name" value="PROTEIN MTFA"/>
    <property type="match status" value="1"/>
</dbReference>
<accession>A0A4P7BXE2</accession>
<evidence type="ECO:0000313" key="1">
    <source>
        <dbReference type="EMBL" id="QBQ54813.1"/>
    </source>
</evidence>
<dbReference type="InterPro" id="IPR010384">
    <property type="entry name" value="MtfA_fam"/>
</dbReference>
<name>A0A4P7BXE2_9GAMM</name>
<dbReference type="InterPro" id="IPR042252">
    <property type="entry name" value="MtfA_N"/>
</dbReference>
<dbReference type="SUPFAM" id="SSF55486">
    <property type="entry name" value="Metalloproteases ('zincins'), catalytic domain"/>
    <property type="match status" value="1"/>
</dbReference>
<gene>
    <name evidence="1" type="ORF">E3U44_10055</name>
</gene>
<dbReference type="Gene3D" id="1.10.472.150">
    <property type="entry name" value="Glucose-regulated metallo-peptidase M90, N-terminal domain"/>
    <property type="match status" value="1"/>
</dbReference>
<sequence>MPINSITEHIRAYWRRQIINRYPIPPALWEKVTTRLLLLQGLTLAEANHLRDLSALFLHYKSIDGIQGLRVTEEMRLVVAAQASLLILYLDWDDYQGWRTVLLYPGAFIAKHEVQDENGIVHAVQHPLIGESCDRGPVILSWDEVAHTLTPSEQLGNVVIHEFAHLLDMGNGVANGMPPLHQTMNRRAWTAIFSQAYKSLNKCWAAEEPIPLDPYALESPAEFFAVASEAFFVFPQRLRAALPQVYQQLQLYYRQDPASRSPSARKTL</sequence>
<dbReference type="Pfam" id="PF06167">
    <property type="entry name" value="Peptidase_M90"/>
    <property type="match status" value="1"/>
</dbReference>
<protein>
    <submittedName>
        <fullName evidence="1">Zinc-dependent peptidase</fullName>
    </submittedName>
</protein>
<dbReference type="PANTHER" id="PTHR30164">
    <property type="entry name" value="MTFA PEPTIDASE"/>
    <property type="match status" value="1"/>
</dbReference>
<dbReference type="KEGG" id="nwr:E3U44_10055"/>
<evidence type="ECO:0000313" key="2">
    <source>
        <dbReference type="Proteomes" id="UP000294325"/>
    </source>
</evidence>
<dbReference type="AlphaFoldDB" id="A0A4P7BXE2"/>
<organism evidence="1 2">
    <name type="scientific">Nitrosococcus wardiae</name>
    <dbReference type="NCBI Taxonomy" id="1814290"/>
    <lineage>
        <taxon>Bacteria</taxon>
        <taxon>Pseudomonadati</taxon>
        <taxon>Pseudomonadota</taxon>
        <taxon>Gammaproteobacteria</taxon>
        <taxon>Chromatiales</taxon>
        <taxon>Chromatiaceae</taxon>
        <taxon>Nitrosococcus</taxon>
    </lineage>
</organism>